<accession>A0A6I4I4F3</accession>
<dbReference type="Proteomes" id="UP000429232">
    <property type="component" value="Chromosome"/>
</dbReference>
<dbReference type="KEGG" id="mgik:GO620_004245"/>
<dbReference type="AlphaFoldDB" id="A0A6I4I4F3"/>
<gene>
    <name evidence="1" type="ORF">GO620_004245</name>
</gene>
<evidence type="ECO:0000313" key="1">
    <source>
        <dbReference type="EMBL" id="QQL50677.1"/>
    </source>
</evidence>
<proteinExistence type="predicted"/>
<dbReference type="RefSeq" id="WP_157526561.1">
    <property type="nucleotide sequence ID" value="NZ_CP066775.1"/>
</dbReference>
<dbReference type="EMBL" id="CP066775">
    <property type="protein sequence ID" value="QQL50677.1"/>
    <property type="molecule type" value="Genomic_DNA"/>
</dbReference>
<organism evidence="1 2">
    <name type="scientific">Mucilaginibacter ginkgonis</name>
    <dbReference type="NCBI Taxonomy" id="2682091"/>
    <lineage>
        <taxon>Bacteria</taxon>
        <taxon>Pseudomonadati</taxon>
        <taxon>Bacteroidota</taxon>
        <taxon>Sphingobacteriia</taxon>
        <taxon>Sphingobacteriales</taxon>
        <taxon>Sphingobacteriaceae</taxon>
        <taxon>Mucilaginibacter</taxon>
    </lineage>
</organism>
<reference evidence="1 2" key="1">
    <citation type="submission" date="2020-12" db="EMBL/GenBank/DDBJ databases">
        <title>HMF7856_wgs.fasta genome submission.</title>
        <authorList>
            <person name="Kang H."/>
            <person name="Kim H."/>
            <person name="Joh K."/>
        </authorList>
    </citation>
    <scope>NUCLEOTIDE SEQUENCE [LARGE SCALE GENOMIC DNA]</scope>
    <source>
        <strain evidence="1 2">HMF7856</strain>
    </source>
</reference>
<protein>
    <submittedName>
        <fullName evidence="1">Uncharacterized protein</fullName>
    </submittedName>
</protein>
<sequence>MSERYEALKSDKTIKEGLYIAFLTHTTNALARGRYKNNMKTGWWDFYDTKNKLLQRYDFTKNALLFEAPEDTASNARYIVDDSLKNSPVTTKPIRIGDRYFGFINYLKIFKLPQELRGADNDEINVVLEILVSPYGRLADYKVHLTGYNYNRTLTFNLDLLSEEDKTFLPATINSQPAACRIFLKVFLTPNGDLAFEEK</sequence>
<keyword evidence="2" id="KW-1185">Reference proteome</keyword>
<evidence type="ECO:0000313" key="2">
    <source>
        <dbReference type="Proteomes" id="UP000429232"/>
    </source>
</evidence>
<name>A0A6I4I4F3_9SPHI</name>